<dbReference type="GO" id="GO:0005975">
    <property type="term" value="P:carbohydrate metabolic process"/>
    <property type="evidence" value="ECO:0007669"/>
    <property type="project" value="InterPro"/>
</dbReference>
<accession>A0A814JR82</accession>
<dbReference type="EC" id="2.4.1.-" evidence="3"/>
<keyword evidence="3" id="KW-0735">Signal-anchor</keyword>
<comment type="caution">
    <text evidence="4">The sequence shown here is derived from an EMBL/GenBank/DDBJ whole genome shotgun (WGS) entry which is preliminary data.</text>
</comment>
<protein>
    <recommendedName>
        <fullName evidence="3">L-Fucosyltransferase</fullName>
        <ecNumber evidence="3">2.4.1.-</ecNumber>
    </recommendedName>
</protein>
<dbReference type="PANTHER" id="PTHR11927">
    <property type="entry name" value="GALACTOSIDE 2-L-FUCOSYLTRANSFERASE"/>
    <property type="match status" value="1"/>
</dbReference>
<comment type="subcellular location">
    <subcellularLocation>
        <location evidence="3">Golgi apparatus</location>
        <location evidence="3">Golgi stack membrane</location>
        <topology evidence="3">Single-pass type II membrane protein</topology>
    </subcellularLocation>
</comment>
<proteinExistence type="inferred from homology"/>
<evidence type="ECO:0000256" key="2">
    <source>
        <dbReference type="ARBA" id="ARBA00022679"/>
    </source>
</evidence>
<organism evidence="4 5">
    <name type="scientific">Adineta steineri</name>
    <dbReference type="NCBI Taxonomy" id="433720"/>
    <lineage>
        <taxon>Eukaryota</taxon>
        <taxon>Metazoa</taxon>
        <taxon>Spiralia</taxon>
        <taxon>Gnathifera</taxon>
        <taxon>Rotifera</taxon>
        <taxon>Eurotatoria</taxon>
        <taxon>Bdelloidea</taxon>
        <taxon>Adinetida</taxon>
        <taxon>Adinetidae</taxon>
        <taxon>Adineta</taxon>
    </lineage>
</organism>
<keyword evidence="2 3" id="KW-0808">Transferase</keyword>
<dbReference type="EMBL" id="CAJNON010000152">
    <property type="protein sequence ID" value="CAF1041103.1"/>
    <property type="molecule type" value="Genomic_DNA"/>
</dbReference>
<dbReference type="UniPathway" id="UPA00378"/>
<dbReference type="Pfam" id="PF01531">
    <property type="entry name" value="Glyco_transf_11"/>
    <property type="match status" value="1"/>
</dbReference>
<evidence type="ECO:0000256" key="3">
    <source>
        <dbReference type="RuleBase" id="RU363129"/>
    </source>
</evidence>
<dbReference type="CDD" id="cd11301">
    <property type="entry name" value="Fut1_Fut2_like"/>
    <property type="match status" value="1"/>
</dbReference>
<dbReference type="PANTHER" id="PTHR11927:SF9">
    <property type="entry name" value="L-FUCOSYLTRANSFERASE"/>
    <property type="match status" value="1"/>
</dbReference>
<keyword evidence="1 3" id="KW-0328">Glycosyltransferase</keyword>
<comment type="pathway">
    <text evidence="3">Protein modification; protein glycosylation.</text>
</comment>
<keyword evidence="3" id="KW-0333">Golgi apparatus</keyword>
<gene>
    <name evidence="4" type="ORF">VCS650_LOCUS16874</name>
</gene>
<comment type="similarity">
    <text evidence="3">Belongs to the glycosyltransferase 11 family.</text>
</comment>
<evidence type="ECO:0000256" key="1">
    <source>
        <dbReference type="ARBA" id="ARBA00022676"/>
    </source>
</evidence>
<dbReference type="OrthoDB" id="3226at2759"/>
<evidence type="ECO:0000313" key="4">
    <source>
        <dbReference type="EMBL" id="CAF1041103.1"/>
    </source>
</evidence>
<keyword evidence="3" id="KW-0812">Transmembrane</keyword>
<dbReference type="GO" id="GO:0008107">
    <property type="term" value="F:galactoside 2-alpha-L-fucosyltransferase activity"/>
    <property type="evidence" value="ECO:0007669"/>
    <property type="project" value="InterPro"/>
</dbReference>
<name>A0A814JR82_9BILA</name>
<dbReference type="InterPro" id="IPR002516">
    <property type="entry name" value="Glyco_trans_11"/>
</dbReference>
<dbReference type="Proteomes" id="UP000663891">
    <property type="component" value="Unassembled WGS sequence"/>
</dbReference>
<sequence length="345" mass="40263">MKIKVVPSIDVDISKNQNISLEQNIKLRQNISSEQKIICIVYIQNTNGRFGNQMFLIASAYGLARLHSCQLYIELKIINKLKTVFILDLSPLLISSSIFKSLTRNRLKPVTRITKTAHCDYITTLTRPNAIPSRTIFELEGHWQSYLHFAKYYEELRQRIFVPSQSILKKVSTFFIEFYQRQLGYKPLFVLENHQTFKRQLSQLNSTTWIGIHVRRSDFIPINYSSNDAYLFDAIKYYTARYPNAHFIVASDDKVYCKKLFGNRSNIFLTPRRFSFGDDLVILSLCEHSIITGGTFGWWIGYLAGGEVMHDKTYPSGCSRREYYYPPWFLIDGYVRAHISSEYIL</sequence>
<evidence type="ECO:0000313" key="5">
    <source>
        <dbReference type="Proteomes" id="UP000663891"/>
    </source>
</evidence>
<keyword evidence="3" id="KW-0325">Glycoprotein</keyword>
<reference evidence="4" key="1">
    <citation type="submission" date="2021-02" db="EMBL/GenBank/DDBJ databases">
        <authorList>
            <person name="Nowell W R."/>
        </authorList>
    </citation>
    <scope>NUCLEOTIDE SEQUENCE</scope>
</reference>
<dbReference type="GO" id="GO:0032580">
    <property type="term" value="C:Golgi cisterna membrane"/>
    <property type="evidence" value="ECO:0007669"/>
    <property type="project" value="UniProtKB-SubCell"/>
</dbReference>
<dbReference type="AlphaFoldDB" id="A0A814JR82"/>